<reference evidence="2" key="1">
    <citation type="submission" date="2022-08" db="EMBL/GenBank/DDBJ databases">
        <title>Genomic Encyclopedia of Type Strains, Phase V (KMG-V): Genome sequencing to study the core and pangenomes of soil and plant-associated prokaryotes.</title>
        <authorList>
            <person name="Whitman W."/>
        </authorList>
    </citation>
    <scope>NUCLEOTIDE SEQUENCE</scope>
    <source>
        <strain evidence="2">SP3002</strain>
    </source>
</reference>
<gene>
    <name evidence="2" type="ORF">GGP99_001599</name>
</gene>
<dbReference type="EMBL" id="JANTZM010000007">
    <property type="protein sequence ID" value="MCS4157635.1"/>
    <property type="molecule type" value="Genomic_DNA"/>
</dbReference>
<proteinExistence type="predicted"/>
<dbReference type="AlphaFoldDB" id="A0AAW5P8B0"/>
<evidence type="ECO:0000313" key="2">
    <source>
        <dbReference type="EMBL" id="MCS4157635.1"/>
    </source>
</evidence>
<evidence type="ECO:0000313" key="3">
    <source>
        <dbReference type="Proteomes" id="UP001155110"/>
    </source>
</evidence>
<comment type="caution">
    <text evidence="2">The sequence shown here is derived from an EMBL/GenBank/DDBJ whole genome shotgun (WGS) entry which is preliminary data.</text>
</comment>
<accession>A0AAW5P8B0</accession>
<feature type="domain" description="Cell wall hydrolase SleB" evidence="1">
    <location>
        <begin position="112"/>
        <end position="209"/>
    </location>
</feature>
<dbReference type="Pfam" id="PF07486">
    <property type="entry name" value="Hydrolase_2"/>
    <property type="match status" value="1"/>
</dbReference>
<dbReference type="InterPro" id="IPR042047">
    <property type="entry name" value="SleB_dom1"/>
</dbReference>
<dbReference type="Proteomes" id="UP001155110">
    <property type="component" value="Unassembled WGS sequence"/>
</dbReference>
<dbReference type="PROSITE" id="PS51257">
    <property type="entry name" value="PROKAR_LIPOPROTEIN"/>
    <property type="match status" value="1"/>
</dbReference>
<sequence>MRRGGLYTIGLTFVLAFLLFALTGCGSEGLDIDLEKELVRYGSETCSVAHQPRESLKMCGFPARVRAKALGHLLQHKEAQLQKARVDRPTDRELLHMARVMYTEAPTMRLMSYVGSVVIERKRLERFPDTVPRVVQQRWAFEGITREAQEVDTLDLSDYGEDNLKWHLSVRTAWMMLTLPEKYRPLKGVDHFWSPRSGAKPEWAKGRAPEYAVDDQFRFHSLVEGG</sequence>
<dbReference type="GO" id="GO:0016787">
    <property type="term" value="F:hydrolase activity"/>
    <property type="evidence" value="ECO:0007669"/>
    <property type="project" value="InterPro"/>
</dbReference>
<protein>
    <recommendedName>
        <fullName evidence="1">Cell wall hydrolase SleB domain-containing protein</fullName>
    </recommendedName>
</protein>
<dbReference type="InterPro" id="IPR011105">
    <property type="entry name" value="Cell_wall_hydrolase_SleB"/>
</dbReference>
<dbReference type="Gene3D" id="1.10.10.2520">
    <property type="entry name" value="Cell wall hydrolase SleB, domain 1"/>
    <property type="match status" value="1"/>
</dbReference>
<organism evidence="2 3">
    <name type="scientific">Salinibacter ruber</name>
    <dbReference type="NCBI Taxonomy" id="146919"/>
    <lineage>
        <taxon>Bacteria</taxon>
        <taxon>Pseudomonadati</taxon>
        <taxon>Rhodothermota</taxon>
        <taxon>Rhodothermia</taxon>
        <taxon>Rhodothermales</taxon>
        <taxon>Salinibacteraceae</taxon>
        <taxon>Salinibacter</taxon>
    </lineage>
</organism>
<dbReference type="RefSeq" id="WP_259258132.1">
    <property type="nucleotide sequence ID" value="NZ_JANTZM010000007.1"/>
</dbReference>
<evidence type="ECO:0000259" key="1">
    <source>
        <dbReference type="Pfam" id="PF07486"/>
    </source>
</evidence>
<name>A0AAW5P8B0_9BACT</name>